<feature type="transmembrane region" description="Helical" evidence="6">
    <location>
        <begin position="158"/>
        <end position="176"/>
    </location>
</feature>
<dbReference type="eggNOG" id="COG0628">
    <property type="taxonomic scope" value="Bacteria"/>
</dbReference>
<evidence type="ECO:0000256" key="2">
    <source>
        <dbReference type="ARBA" id="ARBA00009773"/>
    </source>
</evidence>
<keyword evidence="5 6" id="KW-0472">Membrane</keyword>
<reference evidence="7 8" key="1">
    <citation type="journal article" date="2014" name="BMC Genomics">
        <title>A genomic perspective on a new bacterial genus and species from the Alcaligenaceae family, Basilea psittacipulmonis.</title>
        <authorList>
            <person name="Whiteson K.L."/>
            <person name="Hernandez D."/>
            <person name="Lazarevic V."/>
            <person name="Gaia N."/>
            <person name="Farinelli L."/>
            <person name="Francois P."/>
            <person name="Pilo P."/>
            <person name="Frey J."/>
            <person name="Schrenzel J."/>
        </authorList>
    </citation>
    <scope>NUCLEOTIDE SEQUENCE [LARGE SCALE GENOMIC DNA]</scope>
    <source>
        <strain evidence="7 8">DSM 24701</strain>
    </source>
</reference>
<evidence type="ECO:0000256" key="5">
    <source>
        <dbReference type="ARBA" id="ARBA00023136"/>
    </source>
</evidence>
<feature type="transmembrane region" description="Helical" evidence="6">
    <location>
        <begin position="33"/>
        <end position="51"/>
    </location>
</feature>
<dbReference type="InterPro" id="IPR002549">
    <property type="entry name" value="AI-2E-like"/>
</dbReference>
<evidence type="ECO:0000256" key="4">
    <source>
        <dbReference type="ARBA" id="ARBA00022989"/>
    </source>
</evidence>
<name>A0A077DIG4_9BURK</name>
<dbReference type="RefSeq" id="WP_038501684.1">
    <property type="nucleotide sequence ID" value="NZ_AFWK01000069.1"/>
</dbReference>
<comment type="subcellular location">
    <subcellularLocation>
        <location evidence="1">Membrane</location>
        <topology evidence="1">Multi-pass membrane protein</topology>
    </subcellularLocation>
</comment>
<evidence type="ECO:0000256" key="6">
    <source>
        <dbReference type="SAM" id="Phobius"/>
    </source>
</evidence>
<feature type="transmembrane region" description="Helical" evidence="6">
    <location>
        <begin position="63"/>
        <end position="84"/>
    </location>
</feature>
<dbReference type="OrthoDB" id="106838at2"/>
<feature type="transmembrane region" description="Helical" evidence="6">
    <location>
        <begin position="239"/>
        <end position="261"/>
    </location>
</feature>
<accession>A0A077DIG4</accession>
<evidence type="ECO:0000313" key="7">
    <source>
        <dbReference type="EMBL" id="AIL32963.1"/>
    </source>
</evidence>
<proteinExistence type="inferred from homology"/>
<gene>
    <name evidence="7" type="ORF">IX83_06230</name>
</gene>
<feature type="transmembrane region" description="Helical" evidence="6">
    <location>
        <begin position="212"/>
        <end position="233"/>
    </location>
</feature>
<evidence type="ECO:0000256" key="1">
    <source>
        <dbReference type="ARBA" id="ARBA00004141"/>
    </source>
</evidence>
<comment type="similarity">
    <text evidence="2">Belongs to the autoinducer-2 exporter (AI-2E) (TC 2.A.86) family.</text>
</comment>
<keyword evidence="4 6" id="KW-1133">Transmembrane helix</keyword>
<feature type="transmembrane region" description="Helical" evidence="6">
    <location>
        <begin position="7"/>
        <end position="27"/>
    </location>
</feature>
<dbReference type="GO" id="GO:0016020">
    <property type="term" value="C:membrane"/>
    <property type="evidence" value="ECO:0007669"/>
    <property type="project" value="UniProtKB-SubCell"/>
</dbReference>
<dbReference type="HOGENOM" id="CLU_041771_2_2_4"/>
<sequence length="350" mass="38548">MKSSTSFQYYVFLFLLAAVSLAFFMLIKPYFSAILWAVILALIFRPAYIYIERRIKKPTISALLTELLIILIALIPLSLLMAALTKEVVSFYQNILSGQINIGAYLSAIFQALPDSVQHWLHDNGWEDVSHIQDKLRQLATKTSGYMASQAVSIGSDTFSVVVSLGIMLYLLFFFLRDGRKIFQNIATAVPLGNEEKLRLFKKFTAVSKATVKGNFLIALIQGILGGAIFWMLGINNPLLWTVVMAFLSLLPAIGSAIVWLPTSVYLLAVGDYISGVVLLLWGVVVMGLADNFLRPILVGKSTRLPDYLVLISTLGGLALFGIDGLVLGPLIAALFLVLWELLSSYSESP</sequence>
<feature type="transmembrane region" description="Helical" evidence="6">
    <location>
        <begin position="273"/>
        <end position="290"/>
    </location>
</feature>
<dbReference type="EMBL" id="CP009238">
    <property type="protein sequence ID" value="AIL32963.1"/>
    <property type="molecule type" value="Genomic_DNA"/>
</dbReference>
<dbReference type="Proteomes" id="UP000028945">
    <property type="component" value="Chromosome"/>
</dbReference>
<evidence type="ECO:0000313" key="8">
    <source>
        <dbReference type="Proteomes" id="UP000028945"/>
    </source>
</evidence>
<evidence type="ECO:0000256" key="3">
    <source>
        <dbReference type="ARBA" id="ARBA00022692"/>
    </source>
</evidence>
<keyword evidence="8" id="KW-1185">Reference proteome</keyword>
<feature type="transmembrane region" description="Helical" evidence="6">
    <location>
        <begin position="310"/>
        <end position="340"/>
    </location>
</feature>
<dbReference type="PANTHER" id="PTHR21716">
    <property type="entry name" value="TRANSMEMBRANE PROTEIN"/>
    <property type="match status" value="1"/>
</dbReference>
<dbReference type="PANTHER" id="PTHR21716:SF4">
    <property type="entry name" value="TRANSMEMBRANE PROTEIN 245"/>
    <property type="match status" value="1"/>
</dbReference>
<dbReference type="KEGG" id="bpsi:IX83_06230"/>
<keyword evidence="3 6" id="KW-0812">Transmembrane</keyword>
<dbReference type="STRING" id="1072685.IX83_06230"/>
<protein>
    <submittedName>
        <fullName evidence="7">Membrane protein</fullName>
    </submittedName>
</protein>
<dbReference type="Pfam" id="PF01594">
    <property type="entry name" value="AI-2E_transport"/>
    <property type="match status" value="1"/>
</dbReference>
<dbReference type="AlphaFoldDB" id="A0A077DIG4"/>
<organism evidence="7 8">
    <name type="scientific">Basilea psittacipulmonis DSM 24701</name>
    <dbReference type="NCBI Taxonomy" id="1072685"/>
    <lineage>
        <taxon>Bacteria</taxon>
        <taxon>Pseudomonadati</taxon>
        <taxon>Pseudomonadota</taxon>
        <taxon>Betaproteobacteria</taxon>
        <taxon>Burkholderiales</taxon>
        <taxon>Alcaligenaceae</taxon>
        <taxon>Basilea</taxon>
    </lineage>
</organism>